<gene>
    <name evidence="1" type="ORF">ACFP2T_32680</name>
</gene>
<dbReference type="RefSeq" id="WP_377428599.1">
    <property type="nucleotide sequence ID" value="NZ_JBHSPR010000037.1"/>
</dbReference>
<comment type="caution">
    <text evidence="1">The sequence shown here is derived from an EMBL/GenBank/DDBJ whole genome shotgun (WGS) entry which is preliminary data.</text>
</comment>
<name>A0ABW1KJB6_9ACTN</name>
<evidence type="ECO:0000313" key="1">
    <source>
        <dbReference type="EMBL" id="MFC6020914.1"/>
    </source>
</evidence>
<reference evidence="2" key="1">
    <citation type="journal article" date="2019" name="Int. J. Syst. Evol. Microbiol.">
        <title>The Global Catalogue of Microorganisms (GCM) 10K type strain sequencing project: providing services to taxonomists for standard genome sequencing and annotation.</title>
        <authorList>
            <consortium name="The Broad Institute Genomics Platform"/>
            <consortium name="The Broad Institute Genome Sequencing Center for Infectious Disease"/>
            <person name="Wu L."/>
            <person name="Ma J."/>
        </authorList>
    </citation>
    <scope>NUCLEOTIDE SEQUENCE [LARGE SCALE GENOMIC DNA]</scope>
    <source>
        <strain evidence="2">ZS-35-S2</strain>
    </source>
</reference>
<organism evidence="1 2">
    <name type="scientific">Plantactinospora solaniradicis</name>
    <dbReference type="NCBI Taxonomy" id="1723736"/>
    <lineage>
        <taxon>Bacteria</taxon>
        <taxon>Bacillati</taxon>
        <taxon>Actinomycetota</taxon>
        <taxon>Actinomycetes</taxon>
        <taxon>Micromonosporales</taxon>
        <taxon>Micromonosporaceae</taxon>
        <taxon>Plantactinospora</taxon>
    </lineage>
</organism>
<accession>A0ABW1KJB6</accession>
<protein>
    <submittedName>
        <fullName evidence="1">Uncharacterized protein</fullName>
    </submittedName>
</protein>
<proteinExistence type="predicted"/>
<sequence>MPRPIAVDPGEPGARRAEWVGDYLVHLGLAHAAAGERDEAGAAVIEAGSIAEFTQSTRLARRAAELKRRFGL</sequence>
<dbReference type="Proteomes" id="UP001596203">
    <property type="component" value="Unassembled WGS sequence"/>
</dbReference>
<keyword evidence="2" id="KW-1185">Reference proteome</keyword>
<dbReference type="EMBL" id="JBHSPR010000037">
    <property type="protein sequence ID" value="MFC6020914.1"/>
    <property type="molecule type" value="Genomic_DNA"/>
</dbReference>
<evidence type="ECO:0000313" key="2">
    <source>
        <dbReference type="Proteomes" id="UP001596203"/>
    </source>
</evidence>